<dbReference type="EMBL" id="SWLB01000103">
    <property type="protein sequence ID" value="KAF3320228.1"/>
    <property type="molecule type" value="Genomic_DNA"/>
</dbReference>
<sequence>MNLGDLGFFFISPNIHFGAFLNFHFPPQNSDSLLITRVLRRGEIWACGAGQLTRCGADEHSLHILTRCWSVDEVRGVRGWSVDAFEAIEDHARNRLLYVLSLPAANLERPNVDLTGRHWYKRSILIAIKRFNFIVSCQQLRLNPAKSALLSPKISNCLVSLRLRLAATSLSTSALLSLPRLRLAVSPSPNLPRLAQPGSGFPLQRKPYLAPQFLVMLAALRRPRGEARK</sequence>
<keyword evidence="2" id="KW-1185">Reference proteome</keyword>
<comment type="caution">
    <text evidence="1">The sequence shown here is derived from an EMBL/GenBank/DDBJ whole genome shotgun (WGS) entry which is preliminary data.</text>
</comment>
<protein>
    <submittedName>
        <fullName evidence="1">Uncharacterized protein</fullName>
    </submittedName>
</protein>
<evidence type="ECO:0000313" key="1">
    <source>
        <dbReference type="EMBL" id="KAF3320228.1"/>
    </source>
</evidence>
<evidence type="ECO:0000313" key="2">
    <source>
        <dbReference type="Proteomes" id="UP000623129"/>
    </source>
</evidence>
<dbReference type="AlphaFoldDB" id="A0A833QH10"/>
<dbReference type="Proteomes" id="UP000623129">
    <property type="component" value="Unassembled WGS sequence"/>
</dbReference>
<proteinExistence type="predicted"/>
<name>A0A833QH10_9POAL</name>
<reference evidence="1" key="1">
    <citation type="submission" date="2020-01" db="EMBL/GenBank/DDBJ databases">
        <title>Genome sequence of Kobresia littledalei, the first chromosome-level genome in the family Cyperaceae.</title>
        <authorList>
            <person name="Qu G."/>
        </authorList>
    </citation>
    <scope>NUCLEOTIDE SEQUENCE</scope>
    <source>
        <strain evidence="1">C.B.Clarke</strain>
        <tissue evidence="1">Leaf</tissue>
    </source>
</reference>
<organism evidence="1 2">
    <name type="scientific">Carex littledalei</name>
    <dbReference type="NCBI Taxonomy" id="544730"/>
    <lineage>
        <taxon>Eukaryota</taxon>
        <taxon>Viridiplantae</taxon>
        <taxon>Streptophyta</taxon>
        <taxon>Embryophyta</taxon>
        <taxon>Tracheophyta</taxon>
        <taxon>Spermatophyta</taxon>
        <taxon>Magnoliopsida</taxon>
        <taxon>Liliopsida</taxon>
        <taxon>Poales</taxon>
        <taxon>Cyperaceae</taxon>
        <taxon>Cyperoideae</taxon>
        <taxon>Cariceae</taxon>
        <taxon>Carex</taxon>
        <taxon>Carex subgen. Euthyceras</taxon>
    </lineage>
</organism>
<accession>A0A833QH10</accession>
<gene>
    <name evidence="1" type="ORF">FCM35_KLT22171</name>
</gene>